<accession>A0A6C0FQL5</accession>
<organism evidence="1 2">
    <name type="scientific">Paenibacillus lycopersici</name>
    <dbReference type="NCBI Taxonomy" id="2704462"/>
    <lineage>
        <taxon>Bacteria</taxon>
        <taxon>Bacillati</taxon>
        <taxon>Bacillota</taxon>
        <taxon>Bacilli</taxon>
        <taxon>Bacillales</taxon>
        <taxon>Paenibacillaceae</taxon>
        <taxon>Paenibacillus</taxon>
    </lineage>
</organism>
<evidence type="ECO:0000313" key="2">
    <source>
        <dbReference type="Proteomes" id="UP000476064"/>
    </source>
</evidence>
<name>A0A6C0FQL5_9BACL</name>
<protein>
    <submittedName>
        <fullName evidence="1">Uncharacterized protein</fullName>
    </submittedName>
</protein>
<dbReference type="Proteomes" id="UP000476064">
    <property type="component" value="Chromosome"/>
</dbReference>
<proteinExistence type="predicted"/>
<sequence length="80" mass="9170">MQLKLPVQQLFSRLGRFSTKKLPWRQLFQQFRAPDAAKAARAATFQAVWPTFHEKSCRGGSFSSSFAPQTQLKLPVQQLF</sequence>
<dbReference type="EMBL" id="CP048209">
    <property type="protein sequence ID" value="QHT59177.1"/>
    <property type="molecule type" value="Genomic_DNA"/>
</dbReference>
<keyword evidence="2" id="KW-1185">Reference proteome</keyword>
<dbReference type="KEGG" id="plyc:GXP70_03810"/>
<dbReference type="RefSeq" id="WP_162355245.1">
    <property type="nucleotide sequence ID" value="NZ_CP048209.1"/>
</dbReference>
<evidence type="ECO:0000313" key="1">
    <source>
        <dbReference type="EMBL" id="QHT59177.1"/>
    </source>
</evidence>
<reference evidence="1 2" key="1">
    <citation type="submission" date="2020-01" db="EMBL/GenBank/DDBJ databases">
        <title>Paenibacillus sp. nov., isolated from tomato rhizosphere.</title>
        <authorList>
            <person name="Weon H.-Y."/>
            <person name="Lee S.A."/>
        </authorList>
    </citation>
    <scope>NUCLEOTIDE SEQUENCE [LARGE SCALE GENOMIC DNA]</scope>
    <source>
        <strain evidence="1 2">12200R-189</strain>
    </source>
</reference>
<dbReference type="AlphaFoldDB" id="A0A6C0FQL5"/>
<gene>
    <name evidence="1" type="ORF">GXP70_03810</name>
</gene>